<sequence length="355" mass="39234">MDEHEYFFGLEGPLDAIPASGQMRAANLTGFSDYARIRGSDAHRILERHGLEPRTLVDPDSHIGCQQVVDVFEYCSTLFDDPLFGLRLAHLQDPDVFGCVTALCRAAPDLRSAVGCLVDYIPIVHSPEADLELVEGLDTAELRWNVRTDMGVNDQANYQALMLMLKLLRTVGGNSFKPAYVHLAVDARPRDVPEIEGLVACHVLNRAERNAIGFPVQALDQPIASANRLIFRLLGGYLARVKLVNRANIVERTASYVRGALPAGTCSIERCAEKLGLSVRTLQARLAVHDISFSDLVEAQRENLARIYLKQTRMPLDEVAERLGYGEQTSFGRAFKRWTGTTPRKFRAVGGSSNG</sequence>
<dbReference type="SMART" id="SM00342">
    <property type="entry name" value="HTH_ARAC"/>
    <property type="match status" value="1"/>
</dbReference>
<dbReference type="SUPFAM" id="SSF46689">
    <property type="entry name" value="Homeodomain-like"/>
    <property type="match status" value="1"/>
</dbReference>
<dbReference type="InterPro" id="IPR020449">
    <property type="entry name" value="Tscrpt_reg_AraC-type_HTH"/>
</dbReference>
<dbReference type="GO" id="GO:0003700">
    <property type="term" value="F:DNA-binding transcription factor activity"/>
    <property type="evidence" value="ECO:0007669"/>
    <property type="project" value="InterPro"/>
</dbReference>
<dbReference type="OrthoDB" id="9805730at2"/>
<proteinExistence type="predicted"/>
<dbReference type="RefSeq" id="WP_119763897.1">
    <property type="nucleotide sequence ID" value="NZ_QYUM01000003.1"/>
</dbReference>
<accession>A0A418WNM1</accession>
<keyword evidence="2" id="KW-0238">DNA-binding</keyword>
<gene>
    <name evidence="5" type="ORF">D3876_14020</name>
</gene>
<reference evidence="5 6" key="1">
    <citation type="submission" date="2018-09" db="EMBL/GenBank/DDBJ databases">
        <authorList>
            <person name="Zhu H."/>
        </authorList>
    </citation>
    <scope>NUCLEOTIDE SEQUENCE [LARGE SCALE GENOMIC DNA]</scope>
    <source>
        <strain evidence="5 6">K2R01-6</strain>
    </source>
</reference>
<organism evidence="5 6">
    <name type="scientific">Sphingomonas cavernae</name>
    <dbReference type="NCBI Taxonomy" id="2320861"/>
    <lineage>
        <taxon>Bacteria</taxon>
        <taxon>Pseudomonadati</taxon>
        <taxon>Pseudomonadota</taxon>
        <taxon>Alphaproteobacteria</taxon>
        <taxon>Sphingomonadales</taxon>
        <taxon>Sphingomonadaceae</taxon>
        <taxon>Sphingomonas</taxon>
    </lineage>
</organism>
<dbReference type="GO" id="GO:0005829">
    <property type="term" value="C:cytosol"/>
    <property type="evidence" value="ECO:0007669"/>
    <property type="project" value="TreeGrafter"/>
</dbReference>
<dbReference type="Proteomes" id="UP000286100">
    <property type="component" value="Unassembled WGS sequence"/>
</dbReference>
<dbReference type="PROSITE" id="PS01124">
    <property type="entry name" value="HTH_ARAC_FAMILY_2"/>
    <property type="match status" value="1"/>
</dbReference>
<keyword evidence="3" id="KW-0804">Transcription</keyword>
<dbReference type="GO" id="GO:0000976">
    <property type="term" value="F:transcription cis-regulatory region binding"/>
    <property type="evidence" value="ECO:0007669"/>
    <property type="project" value="TreeGrafter"/>
</dbReference>
<evidence type="ECO:0000256" key="2">
    <source>
        <dbReference type="ARBA" id="ARBA00023125"/>
    </source>
</evidence>
<feature type="domain" description="HTH araC/xylS-type" evidence="4">
    <location>
        <begin position="251"/>
        <end position="349"/>
    </location>
</feature>
<evidence type="ECO:0000259" key="4">
    <source>
        <dbReference type="PROSITE" id="PS01124"/>
    </source>
</evidence>
<keyword evidence="6" id="KW-1185">Reference proteome</keyword>
<dbReference type="EMBL" id="QYUM01000003">
    <property type="protein sequence ID" value="RJF91602.1"/>
    <property type="molecule type" value="Genomic_DNA"/>
</dbReference>
<evidence type="ECO:0000256" key="1">
    <source>
        <dbReference type="ARBA" id="ARBA00023015"/>
    </source>
</evidence>
<dbReference type="PANTHER" id="PTHR47894:SF4">
    <property type="entry name" value="HTH-TYPE TRANSCRIPTIONAL REGULATOR GADX"/>
    <property type="match status" value="1"/>
</dbReference>
<dbReference type="Gene3D" id="1.10.10.60">
    <property type="entry name" value="Homeodomain-like"/>
    <property type="match status" value="1"/>
</dbReference>
<keyword evidence="1" id="KW-0805">Transcription regulation</keyword>
<dbReference type="Pfam" id="PF12625">
    <property type="entry name" value="Arabinose_bd"/>
    <property type="match status" value="1"/>
</dbReference>
<dbReference type="InterPro" id="IPR032687">
    <property type="entry name" value="AraC-type_N"/>
</dbReference>
<comment type="caution">
    <text evidence="5">The sequence shown here is derived from an EMBL/GenBank/DDBJ whole genome shotgun (WGS) entry which is preliminary data.</text>
</comment>
<dbReference type="AlphaFoldDB" id="A0A418WNM1"/>
<evidence type="ECO:0000313" key="6">
    <source>
        <dbReference type="Proteomes" id="UP000286100"/>
    </source>
</evidence>
<dbReference type="InterPro" id="IPR009057">
    <property type="entry name" value="Homeodomain-like_sf"/>
</dbReference>
<protein>
    <submittedName>
        <fullName evidence="5">Helix-turn-helix domain-containing protein</fullName>
    </submittedName>
</protein>
<evidence type="ECO:0000256" key="3">
    <source>
        <dbReference type="ARBA" id="ARBA00023163"/>
    </source>
</evidence>
<dbReference type="PRINTS" id="PR00032">
    <property type="entry name" value="HTHARAC"/>
</dbReference>
<dbReference type="PANTHER" id="PTHR47894">
    <property type="entry name" value="HTH-TYPE TRANSCRIPTIONAL REGULATOR GADX"/>
    <property type="match status" value="1"/>
</dbReference>
<dbReference type="Pfam" id="PF12833">
    <property type="entry name" value="HTH_18"/>
    <property type="match status" value="1"/>
</dbReference>
<evidence type="ECO:0000313" key="5">
    <source>
        <dbReference type="EMBL" id="RJF91602.1"/>
    </source>
</evidence>
<dbReference type="InterPro" id="IPR018060">
    <property type="entry name" value="HTH_AraC"/>
</dbReference>
<name>A0A418WNM1_9SPHN</name>